<evidence type="ECO:0000313" key="9">
    <source>
        <dbReference type="Proteomes" id="UP000041254"/>
    </source>
</evidence>
<dbReference type="AlphaFoldDB" id="A0A0G4GZ94"/>
<dbReference type="VEuPathDB" id="CryptoDB:Vbra_10489"/>
<sequence length="722" mass="81627">MMSASKDPSLTYCDSPLEQPRMSSSSPSPSLQYDDYVPAHDVLCCVLKTSHDKLSALVEPFLRCLRRKDVLVEELVGAPWGSRAFVLDASDDVLFEYCKKSNEQLTAVLMKRRGFTPAERLRLIWALLRSVQLPPSAEWKALNQTKNAGNSVDDVHPSLLQECVKGGFIEEITPLHCPRWRAEVEEQWIASLLVLGGSDALLRRLASYFGEKLGVYFAFMQCYTRWLAVPALAGTGIFLAQTLGYCNQVGAIVMWVVLSLWSTLFIEAGWQRRLEKMKVSWDLWRYDDAQKNAGDVQDMADCAPATDINTGNEVLRRLLCLAPLVLFLVFSVVVLWVLLTTRDMLQEWFERDLQLPRVVAAQVPGLLFTGCKIVLDGKGKQVAVALNRAEMHYTPSARENALIMKLMLFQFFENFLLLLFICFWQQDLVQLCLEVTLDFSMRQMIQNSTEVGIPLFNGLFKILIAPILYSLVKTLSAPLTAVNRAITAVSRCFLAYVPFAERLWGIFLATSLGEQLQGLIDSIPTLEEVFMQERRAGLMRKSVTFIKKDRPSVLPAMLDTPKGQLGMDEHDLFGEYAEITTQYFLLLAFGPFLPLTALFAFLNTVVEFHLDIFKTSRLTKRPMPSVDTMEVWVKVFSAISFVAGSINIFLLLVFLPDHFLPSSLVIVGRREPIGPCGRVLLAIVLEHFMICMQVLIALSIPHRPVEVQIALDREKRRKHKRA</sequence>
<evidence type="ECO:0000256" key="2">
    <source>
        <dbReference type="ARBA" id="ARBA00022692"/>
    </source>
</evidence>
<dbReference type="PANTHER" id="PTHR12308">
    <property type="entry name" value="ANOCTAMIN"/>
    <property type="match status" value="1"/>
</dbReference>
<proteinExistence type="predicted"/>
<dbReference type="GO" id="GO:0005254">
    <property type="term" value="F:chloride channel activity"/>
    <property type="evidence" value="ECO:0007669"/>
    <property type="project" value="TreeGrafter"/>
</dbReference>
<organism evidence="8 9">
    <name type="scientific">Vitrella brassicaformis (strain CCMP3155)</name>
    <dbReference type="NCBI Taxonomy" id="1169540"/>
    <lineage>
        <taxon>Eukaryota</taxon>
        <taxon>Sar</taxon>
        <taxon>Alveolata</taxon>
        <taxon>Colpodellida</taxon>
        <taxon>Vitrellaceae</taxon>
        <taxon>Vitrella</taxon>
    </lineage>
</organism>
<evidence type="ECO:0000256" key="4">
    <source>
        <dbReference type="ARBA" id="ARBA00023136"/>
    </source>
</evidence>
<keyword evidence="3 6" id="KW-1133">Transmembrane helix</keyword>
<feature type="transmembrane region" description="Helical" evidence="6">
    <location>
        <begin position="318"/>
        <end position="339"/>
    </location>
</feature>
<dbReference type="OrthoDB" id="296386at2759"/>
<dbReference type="InParanoid" id="A0A0G4GZ94"/>
<reference evidence="8 9" key="1">
    <citation type="submission" date="2014-11" db="EMBL/GenBank/DDBJ databases">
        <authorList>
            <person name="Zhu J."/>
            <person name="Qi W."/>
            <person name="Song R."/>
        </authorList>
    </citation>
    <scope>NUCLEOTIDE SEQUENCE [LARGE SCALE GENOMIC DNA]</scope>
</reference>
<evidence type="ECO:0000313" key="8">
    <source>
        <dbReference type="EMBL" id="CEM36401.1"/>
    </source>
</evidence>
<accession>A0A0G4GZ94</accession>
<feature type="transmembrane region" description="Helical" evidence="6">
    <location>
        <begin position="402"/>
        <end position="424"/>
    </location>
</feature>
<feature type="transmembrane region" description="Helical" evidence="6">
    <location>
        <begin position="679"/>
        <end position="700"/>
    </location>
</feature>
<comment type="subcellular location">
    <subcellularLocation>
        <location evidence="1">Membrane</location>
        <topology evidence="1">Multi-pass membrane protein</topology>
    </subcellularLocation>
</comment>
<dbReference type="EMBL" id="CDMY01000887">
    <property type="protein sequence ID" value="CEM36401.1"/>
    <property type="molecule type" value="Genomic_DNA"/>
</dbReference>
<dbReference type="Pfam" id="PF04547">
    <property type="entry name" value="Anoctamin"/>
    <property type="match status" value="1"/>
</dbReference>
<dbReference type="InterPro" id="IPR007632">
    <property type="entry name" value="Anoctamin"/>
</dbReference>
<feature type="region of interest" description="Disordered" evidence="5">
    <location>
        <begin position="1"/>
        <end position="30"/>
    </location>
</feature>
<name>A0A0G4GZ94_VITBC</name>
<feature type="transmembrane region" description="Helical" evidence="6">
    <location>
        <begin position="583"/>
        <end position="610"/>
    </location>
</feature>
<dbReference type="Proteomes" id="UP000041254">
    <property type="component" value="Unassembled WGS sequence"/>
</dbReference>
<evidence type="ECO:0000256" key="3">
    <source>
        <dbReference type="ARBA" id="ARBA00022989"/>
    </source>
</evidence>
<feature type="transmembrane region" description="Helical" evidence="6">
    <location>
        <begin position="451"/>
        <end position="472"/>
    </location>
</feature>
<keyword evidence="9" id="KW-1185">Reference proteome</keyword>
<evidence type="ECO:0000256" key="1">
    <source>
        <dbReference type="ARBA" id="ARBA00004141"/>
    </source>
</evidence>
<evidence type="ECO:0000259" key="7">
    <source>
        <dbReference type="Pfam" id="PF04547"/>
    </source>
</evidence>
<feature type="transmembrane region" description="Helical" evidence="6">
    <location>
        <begin position="213"/>
        <end position="240"/>
    </location>
</feature>
<gene>
    <name evidence="8" type="ORF">Vbra_10489</name>
</gene>
<dbReference type="PANTHER" id="PTHR12308:SF73">
    <property type="entry name" value="ANOCTAMIN"/>
    <property type="match status" value="1"/>
</dbReference>
<evidence type="ECO:0000256" key="6">
    <source>
        <dbReference type="SAM" id="Phobius"/>
    </source>
</evidence>
<keyword evidence="2 6" id="KW-0812">Transmembrane</keyword>
<dbReference type="GO" id="GO:0016020">
    <property type="term" value="C:membrane"/>
    <property type="evidence" value="ECO:0007669"/>
    <property type="project" value="UniProtKB-SubCell"/>
</dbReference>
<protein>
    <recommendedName>
        <fullName evidence="7">Anoctamin transmembrane domain-containing protein</fullName>
    </recommendedName>
</protein>
<dbReference type="InterPro" id="IPR049452">
    <property type="entry name" value="Anoctamin_TM"/>
</dbReference>
<feature type="transmembrane region" description="Helical" evidence="6">
    <location>
        <begin position="631"/>
        <end position="655"/>
    </location>
</feature>
<feature type="transmembrane region" description="Helical" evidence="6">
    <location>
        <begin position="252"/>
        <end position="270"/>
    </location>
</feature>
<feature type="domain" description="Anoctamin transmembrane" evidence="7">
    <location>
        <begin position="206"/>
        <end position="714"/>
    </location>
</feature>
<evidence type="ECO:0000256" key="5">
    <source>
        <dbReference type="SAM" id="MobiDB-lite"/>
    </source>
</evidence>
<keyword evidence="4 6" id="KW-0472">Membrane</keyword>